<protein>
    <submittedName>
        <fullName evidence="2">Ovule protein</fullName>
    </submittedName>
</protein>
<organism evidence="1 2">
    <name type="scientific">Steinernema glaseri</name>
    <dbReference type="NCBI Taxonomy" id="37863"/>
    <lineage>
        <taxon>Eukaryota</taxon>
        <taxon>Metazoa</taxon>
        <taxon>Ecdysozoa</taxon>
        <taxon>Nematoda</taxon>
        <taxon>Chromadorea</taxon>
        <taxon>Rhabditida</taxon>
        <taxon>Tylenchina</taxon>
        <taxon>Panagrolaimomorpha</taxon>
        <taxon>Strongyloidoidea</taxon>
        <taxon>Steinernematidae</taxon>
        <taxon>Steinernema</taxon>
    </lineage>
</organism>
<accession>A0A1I8ALA7</accession>
<dbReference type="WBParaSite" id="L893_g6949.t1">
    <property type="protein sequence ID" value="L893_g6949.t1"/>
    <property type="gene ID" value="L893_g6949"/>
</dbReference>
<reference evidence="2" key="1">
    <citation type="submission" date="2016-11" db="UniProtKB">
        <authorList>
            <consortium name="WormBaseParasite"/>
        </authorList>
    </citation>
    <scope>IDENTIFICATION</scope>
</reference>
<name>A0A1I8ALA7_9BILA</name>
<evidence type="ECO:0000313" key="1">
    <source>
        <dbReference type="Proteomes" id="UP000095287"/>
    </source>
</evidence>
<dbReference type="AlphaFoldDB" id="A0A1I8ALA7"/>
<dbReference type="Proteomes" id="UP000095287">
    <property type="component" value="Unplaced"/>
</dbReference>
<evidence type="ECO:0000313" key="2">
    <source>
        <dbReference type="WBParaSite" id="L893_g6949.t1"/>
    </source>
</evidence>
<keyword evidence="1" id="KW-1185">Reference proteome</keyword>
<sequence length="84" mass="9548">MDIQKNHRKEVTVWSCTKCPTHTIRHFCAFNVKGIAVNLLSYELSLSEAVFRGPFLGSYISKNIYSVATAHTYVVPQITAPYRK</sequence>
<proteinExistence type="predicted"/>